<evidence type="ECO:0000313" key="1">
    <source>
        <dbReference type="EMBL" id="KAL0393356.1"/>
    </source>
</evidence>
<comment type="caution">
    <text evidence="1">The sequence shown here is derived from an EMBL/GenBank/DDBJ whole genome shotgun (WGS) entry which is preliminary data.</text>
</comment>
<gene>
    <name evidence="1" type="ORF">Sradi_2558400</name>
</gene>
<dbReference type="AlphaFoldDB" id="A0AAW2SNY6"/>
<dbReference type="EMBL" id="JACGWJ010000010">
    <property type="protein sequence ID" value="KAL0393356.1"/>
    <property type="molecule type" value="Genomic_DNA"/>
</dbReference>
<reference evidence="1" key="2">
    <citation type="journal article" date="2024" name="Plant">
        <title>Genomic evolution and insights into agronomic trait innovations of Sesamum species.</title>
        <authorList>
            <person name="Miao H."/>
            <person name="Wang L."/>
            <person name="Qu L."/>
            <person name="Liu H."/>
            <person name="Sun Y."/>
            <person name="Le M."/>
            <person name="Wang Q."/>
            <person name="Wei S."/>
            <person name="Zheng Y."/>
            <person name="Lin W."/>
            <person name="Duan Y."/>
            <person name="Cao H."/>
            <person name="Xiong S."/>
            <person name="Wang X."/>
            <person name="Wei L."/>
            <person name="Li C."/>
            <person name="Ma Q."/>
            <person name="Ju M."/>
            <person name="Zhao R."/>
            <person name="Li G."/>
            <person name="Mu C."/>
            <person name="Tian Q."/>
            <person name="Mei H."/>
            <person name="Zhang T."/>
            <person name="Gao T."/>
            <person name="Zhang H."/>
        </authorList>
    </citation>
    <scope>NUCLEOTIDE SEQUENCE</scope>
    <source>
        <strain evidence="1">G02</strain>
    </source>
</reference>
<accession>A0AAW2SNY6</accession>
<name>A0AAW2SNY6_SESRA</name>
<protein>
    <submittedName>
        <fullName evidence="1">Uncharacterized protein</fullName>
    </submittedName>
</protein>
<reference evidence="1" key="1">
    <citation type="submission" date="2020-06" db="EMBL/GenBank/DDBJ databases">
        <authorList>
            <person name="Li T."/>
            <person name="Hu X."/>
            <person name="Zhang T."/>
            <person name="Song X."/>
            <person name="Zhang H."/>
            <person name="Dai N."/>
            <person name="Sheng W."/>
            <person name="Hou X."/>
            <person name="Wei L."/>
        </authorList>
    </citation>
    <scope>NUCLEOTIDE SEQUENCE</scope>
    <source>
        <strain evidence="1">G02</strain>
        <tissue evidence="1">Leaf</tissue>
    </source>
</reference>
<sequence length="76" mass="8356">MAEYYDWTSHGEDIVQDYYEAPSVPQVSNEPFANDGTRSCPMDAGTSSYVYSSGGPYNYDESGLADRFSNVVHAAD</sequence>
<organism evidence="1">
    <name type="scientific">Sesamum radiatum</name>
    <name type="common">Black benniseed</name>
    <dbReference type="NCBI Taxonomy" id="300843"/>
    <lineage>
        <taxon>Eukaryota</taxon>
        <taxon>Viridiplantae</taxon>
        <taxon>Streptophyta</taxon>
        <taxon>Embryophyta</taxon>
        <taxon>Tracheophyta</taxon>
        <taxon>Spermatophyta</taxon>
        <taxon>Magnoliopsida</taxon>
        <taxon>eudicotyledons</taxon>
        <taxon>Gunneridae</taxon>
        <taxon>Pentapetalae</taxon>
        <taxon>asterids</taxon>
        <taxon>lamiids</taxon>
        <taxon>Lamiales</taxon>
        <taxon>Pedaliaceae</taxon>
        <taxon>Sesamum</taxon>
    </lineage>
</organism>
<proteinExistence type="predicted"/>